<feature type="region of interest" description="Disordered" evidence="1">
    <location>
        <begin position="416"/>
        <end position="457"/>
    </location>
</feature>
<feature type="region of interest" description="Disordered" evidence="1">
    <location>
        <begin position="82"/>
        <end position="104"/>
    </location>
</feature>
<reference evidence="3" key="2">
    <citation type="submission" date="2015-01" db="EMBL/GenBank/DDBJ databases">
        <title>Evolutionary Origins and Diversification of the Mycorrhizal Mutualists.</title>
        <authorList>
            <consortium name="DOE Joint Genome Institute"/>
            <consortium name="Mycorrhizal Genomics Consortium"/>
            <person name="Kohler A."/>
            <person name="Kuo A."/>
            <person name="Nagy L.G."/>
            <person name="Floudas D."/>
            <person name="Copeland A."/>
            <person name="Barry K.W."/>
            <person name="Cichocki N."/>
            <person name="Veneault-Fourrey C."/>
            <person name="LaButti K."/>
            <person name="Lindquist E.A."/>
            <person name="Lipzen A."/>
            <person name="Lundell T."/>
            <person name="Morin E."/>
            <person name="Murat C."/>
            <person name="Riley R."/>
            <person name="Ohm R."/>
            <person name="Sun H."/>
            <person name="Tunlid A."/>
            <person name="Henrissat B."/>
            <person name="Grigoriev I.V."/>
            <person name="Hibbett D.S."/>
            <person name="Martin F."/>
        </authorList>
    </citation>
    <scope>NUCLEOTIDE SEQUENCE [LARGE SCALE GENOMIC DNA]</scope>
    <source>
        <strain evidence="3">LaAM-08-1</strain>
    </source>
</reference>
<dbReference type="STRING" id="1095629.A0A0C9X9C8"/>
<evidence type="ECO:0000313" key="3">
    <source>
        <dbReference type="Proteomes" id="UP000054477"/>
    </source>
</evidence>
<proteinExistence type="predicted"/>
<dbReference type="Proteomes" id="UP000054477">
    <property type="component" value="Unassembled WGS sequence"/>
</dbReference>
<feature type="compositionally biased region" description="Basic and acidic residues" evidence="1">
    <location>
        <begin position="427"/>
        <end position="450"/>
    </location>
</feature>
<name>A0A0C9X9C8_9AGAR</name>
<reference evidence="2 3" key="1">
    <citation type="submission" date="2014-04" db="EMBL/GenBank/DDBJ databases">
        <authorList>
            <consortium name="DOE Joint Genome Institute"/>
            <person name="Kuo A."/>
            <person name="Kohler A."/>
            <person name="Nagy L.G."/>
            <person name="Floudas D."/>
            <person name="Copeland A."/>
            <person name="Barry K.W."/>
            <person name="Cichocki N."/>
            <person name="Veneault-Fourrey C."/>
            <person name="LaButti K."/>
            <person name="Lindquist E.A."/>
            <person name="Lipzen A."/>
            <person name="Lundell T."/>
            <person name="Morin E."/>
            <person name="Murat C."/>
            <person name="Sun H."/>
            <person name="Tunlid A."/>
            <person name="Henrissat B."/>
            <person name="Grigoriev I.V."/>
            <person name="Hibbett D.S."/>
            <person name="Martin F."/>
            <person name="Nordberg H.P."/>
            <person name="Cantor M.N."/>
            <person name="Hua S.X."/>
        </authorList>
    </citation>
    <scope>NUCLEOTIDE SEQUENCE [LARGE SCALE GENOMIC DNA]</scope>
    <source>
        <strain evidence="2 3">LaAM-08-1</strain>
    </source>
</reference>
<feature type="region of interest" description="Disordered" evidence="1">
    <location>
        <begin position="134"/>
        <end position="203"/>
    </location>
</feature>
<evidence type="ECO:0000313" key="2">
    <source>
        <dbReference type="EMBL" id="KIK08850.1"/>
    </source>
</evidence>
<dbReference type="EMBL" id="KN838540">
    <property type="protein sequence ID" value="KIK08850.1"/>
    <property type="molecule type" value="Genomic_DNA"/>
</dbReference>
<dbReference type="AlphaFoldDB" id="A0A0C9X9C8"/>
<dbReference type="HOGENOM" id="CLU_044883_0_0_1"/>
<accession>A0A0C9X9C8</accession>
<sequence length="485" mass="53683">MINARAQDVSPAPKNVSTSYEGRNSLSYVARGAERITNGARIPDLVNFAWKAGRNVSLFPGREGDTEPVSKRPPVKVTYLERPKGRRSVPDTASDPETDFTGNQREAGAFQMKATNHKPLFKVMEGKVKKIDFRDIKLPGPSPNRVRRDSEESEGPKSIQANNHTHKHSTSSTASLSRVIQQVAASPSTNKKRSSLVSENAKPLSKASVASVAEEDNISVADSVVESIRSTTRIRRTEGERRQYFENQPECANISPYEVTCTRCNKVLKLDRRRPYHVLRWEKHRLTCDLKPPRNPIEAGPSKGGMADSLSEAAIGSPVEQVPSSRVAAAERKLRLVNDPQAKSFRAQDVECAVCGIRVDLKGDGQYNLTSWEDHKERCKYSLLSGTENVIPFPNKSTEPSPSTLVGAAFRATGTEMSPSNLHGVKRPREEPALVPDEDLRPHNRPRHDSYASPQEEAPTAMGWFLLPVKAFIRGFRESLKADSS</sequence>
<organism evidence="2 3">
    <name type="scientific">Laccaria amethystina LaAM-08-1</name>
    <dbReference type="NCBI Taxonomy" id="1095629"/>
    <lineage>
        <taxon>Eukaryota</taxon>
        <taxon>Fungi</taxon>
        <taxon>Dikarya</taxon>
        <taxon>Basidiomycota</taxon>
        <taxon>Agaricomycotina</taxon>
        <taxon>Agaricomycetes</taxon>
        <taxon>Agaricomycetidae</taxon>
        <taxon>Agaricales</taxon>
        <taxon>Agaricineae</taxon>
        <taxon>Hydnangiaceae</taxon>
        <taxon>Laccaria</taxon>
    </lineage>
</organism>
<feature type="compositionally biased region" description="Polar residues" evidence="1">
    <location>
        <begin position="178"/>
        <end position="189"/>
    </location>
</feature>
<gene>
    <name evidence="2" type="ORF">K443DRAFT_1053</name>
</gene>
<keyword evidence="3" id="KW-1185">Reference proteome</keyword>
<feature type="region of interest" description="Disordered" evidence="1">
    <location>
        <begin position="1"/>
        <end position="20"/>
    </location>
</feature>
<protein>
    <submittedName>
        <fullName evidence="2">Uncharacterized protein</fullName>
    </submittedName>
</protein>
<dbReference type="OrthoDB" id="3262173at2759"/>
<evidence type="ECO:0000256" key="1">
    <source>
        <dbReference type="SAM" id="MobiDB-lite"/>
    </source>
</evidence>